<reference evidence="1" key="1">
    <citation type="journal article" date="2014" name="Front. Microbiol.">
        <title>High frequency of phylogenetically diverse reductive dehalogenase-homologous genes in deep subseafloor sedimentary metagenomes.</title>
        <authorList>
            <person name="Kawai M."/>
            <person name="Futagami T."/>
            <person name="Toyoda A."/>
            <person name="Takaki Y."/>
            <person name="Nishi S."/>
            <person name="Hori S."/>
            <person name="Arai W."/>
            <person name="Tsubouchi T."/>
            <person name="Morono Y."/>
            <person name="Uchiyama I."/>
            <person name="Ito T."/>
            <person name="Fujiyama A."/>
            <person name="Inagaki F."/>
            <person name="Takami H."/>
        </authorList>
    </citation>
    <scope>NUCLEOTIDE SEQUENCE</scope>
    <source>
        <strain evidence="1">Expedition CK06-06</strain>
    </source>
</reference>
<gene>
    <name evidence="1" type="ORF">S01H1_22895</name>
</gene>
<name>X0TXH8_9ZZZZ</name>
<comment type="caution">
    <text evidence="1">The sequence shown here is derived from an EMBL/GenBank/DDBJ whole genome shotgun (WGS) entry which is preliminary data.</text>
</comment>
<protein>
    <submittedName>
        <fullName evidence="1">Uncharacterized protein</fullName>
    </submittedName>
</protein>
<proteinExistence type="predicted"/>
<dbReference type="AlphaFoldDB" id="X0TXH8"/>
<organism evidence="1">
    <name type="scientific">marine sediment metagenome</name>
    <dbReference type="NCBI Taxonomy" id="412755"/>
    <lineage>
        <taxon>unclassified sequences</taxon>
        <taxon>metagenomes</taxon>
        <taxon>ecological metagenomes</taxon>
    </lineage>
</organism>
<accession>X0TXH8</accession>
<sequence>YCPYHDNATWRKMRDHDLESWYEAVRMDEMIRDGFANTRNELYLHRSLVPLVDADLSDPAENQNTFSFMDECDGMCGV</sequence>
<evidence type="ECO:0000313" key="1">
    <source>
        <dbReference type="EMBL" id="GAF92847.1"/>
    </source>
</evidence>
<dbReference type="EMBL" id="BARS01013045">
    <property type="protein sequence ID" value="GAF92847.1"/>
    <property type="molecule type" value="Genomic_DNA"/>
</dbReference>
<feature type="non-terminal residue" evidence="1">
    <location>
        <position position="1"/>
    </location>
</feature>